<dbReference type="RefSeq" id="XP_020853772.1">
    <property type="nucleotide sequence ID" value="XM_020998113.1"/>
</dbReference>
<dbReference type="CTD" id="23601"/>
<feature type="domain" description="C-type lectin" evidence="4">
    <location>
        <begin position="168"/>
        <end position="274"/>
    </location>
</feature>
<dbReference type="GO" id="GO:0001618">
    <property type="term" value="F:virus receptor activity"/>
    <property type="evidence" value="ECO:0007669"/>
    <property type="project" value="TreeGrafter"/>
</dbReference>
<keyword evidence="2" id="KW-0430">Lectin</keyword>
<dbReference type="SMART" id="SM00034">
    <property type="entry name" value="CLECT"/>
    <property type="match status" value="1"/>
</dbReference>
<proteinExistence type="predicted"/>
<dbReference type="GO" id="GO:0045087">
    <property type="term" value="P:innate immune response"/>
    <property type="evidence" value="ECO:0007669"/>
    <property type="project" value="TreeGrafter"/>
</dbReference>
<sequence length="278" mass="31920">MPGFLFKAVMVRLQQHDSSTWAPFLLLLPEEEEAQEAEDVGKMKRRSQRQHPNLVEDQGSGISQRHDHLLGRRDFSENSPPQAASQREVLLPQIFPPVLEESLNSTSTERSTTVPWISSTTFEDNSNYPTTENSRTVRSTSPATSEGNYRYITPENRGTGCPIRWDLYKGRCYFFSTNEENWNNSHVRCSNEGATLAIINNTEEQKFLQERAGLEVYFIGLRYQHSQKRWKWIDGSGFQVNFTNYVPHFDCATVGLSPTMDKSSCEISHRWICEKKAS</sequence>
<dbReference type="CDD" id="cd03593">
    <property type="entry name" value="CLECT_NK_receptors_like"/>
    <property type="match status" value="1"/>
</dbReference>
<dbReference type="SUPFAM" id="SSF56436">
    <property type="entry name" value="C-type lectin-like"/>
    <property type="match status" value="1"/>
</dbReference>
<evidence type="ECO:0000313" key="5">
    <source>
        <dbReference type="Proteomes" id="UP000515140"/>
    </source>
</evidence>
<gene>
    <name evidence="6" type="primary">CLEC5A</name>
</gene>
<feature type="region of interest" description="Disordered" evidence="3">
    <location>
        <begin position="36"/>
        <end position="63"/>
    </location>
</feature>
<dbReference type="InterPro" id="IPR052869">
    <property type="entry name" value="CLEC5A"/>
</dbReference>
<dbReference type="GeneID" id="110216318"/>
<dbReference type="GO" id="GO:0016020">
    <property type="term" value="C:membrane"/>
    <property type="evidence" value="ECO:0007669"/>
    <property type="project" value="UniProtKB-SubCell"/>
</dbReference>
<dbReference type="KEGG" id="pcw:110216318"/>
<feature type="region of interest" description="Disordered" evidence="3">
    <location>
        <begin position="125"/>
        <end position="151"/>
    </location>
</feature>
<organism evidence="5 6">
    <name type="scientific">Phascolarctos cinereus</name>
    <name type="common">Koala</name>
    <dbReference type="NCBI Taxonomy" id="38626"/>
    <lineage>
        <taxon>Eukaryota</taxon>
        <taxon>Metazoa</taxon>
        <taxon>Chordata</taxon>
        <taxon>Craniata</taxon>
        <taxon>Vertebrata</taxon>
        <taxon>Euteleostomi</taxon>
        <taxon>Mammalia</taxon>
        <taxon>Metatheria</taxon>
        <taxon>Diprotodontia</taxon>
        <taxon>Phascolarctidae</taxon>
        <taxon>Phascolarctos</taxon>
    </lineage>
</organism>
<comment type="subcellular location">
    <subcellularLocation>
        <location evidence="1">Membrane</location>
        <topology evidence="1">Single-pass membrane protein</topology>
    </subcellularLocation>
</comment>
<dbReference type="InterPro" id="IPR016186">
    <property type="entry name" value="C-type_lectin-like/link_sf"/>
</dbReference>
<evidence type="ECO:0000256" key="1">
    <source>
        <dbReference type="ARBA" id="ARBA00004167"/>
    </source>
</evidence>
<dbReference type="AlphaFoldDB" id="A0A6P5L7B0"/>
<protein>
    <submittedName>
        <fullName evidence="6">C-type lectin domain family 5 member A isoform X1</fullName>
    </submittedName>
</protein>
<feature type="compositionally biased region" description="Polar residues" evidence="3">
    <location>
        <begin position="125"/>
        <end position="147"/>
    </location>
</feature>
<dbReference type="PANTHER" id="PTHR47536">
    <property type="entry name" value="C-TYPE LECTIN DOMAIN FAMILY 5 MEMBER A"/>
    <property type="match status" value="1"/>
</dbReference>
<dbReference type="InterPro" id="IPR001304">
    <property type="entry name" value="C-type_lectin-like"/>
</dbReference>
<keyword evidence="5" id="KW-1185">Reference proteome</keyword>
<dbReference type="Proteomes" id="UP000515140">
    <property type="component" value="Unplaced"/>
</dbReference>
<evidence type="ECO:0000313" key="6">
    <source>
        <dbReference type="RefSeq" id="XP_020853772.1"/>
    </source>
</evidence>
<dbReference type="InterPro" id="IPR016187">
    <property type="entry name" value="CTDL_fold"/>
</dbReference>
<evidence type="ECO:0000256" key="3">
    <source>
        <dbReference type="SAM" id="MobiDB-lite"/>
    </source>
</evidence>
<evidence type="ECO:0000259" key="4">
    <source>
        <dbReference type="PROSITE" id="PS50041"/>
    </source>
</evidence>
<reference evidence="6" key="1">
    <citation type="submission" date="2025-08" db="UniProtKB">
        <authorList>
            <consortium name="RefSeq"/>
        </authorList>
    </citation>
    <scope>IDENTIFICATION</scope>
    <source>
        <tissue evidence="6">Spleen</tissue>
    </source>
</reference>
<dbReference type="InterPro" id="IPR033992">
    <property type="entry name" value="NKR-like_CTLD"/>
</dbReference>
<accession>A0A6P5L7B0</accession>
<dbReference type="InParanoid" id="A0A6P5L7B0"/>
<dbReference type="PANTHER" id="PTHR47536:SF1">
    <property type="entry name" value="C-TYPE LECTIN DOMAIN FAMILY 5 MEMBER A"/>
    <property type="match status" value="1"/>
</dbReference>
<dbReference type="Pfam" id="PF00059">
    <property type="entry name" value="Lectin_C"/>
    <property type="match status" value="1"/>
</dbReference>
<dbReference type="GO" id="GO:0030246">
    <property type="term" value="F:carbohydrate binding"/>
    <property type="evidence" value="ECO:0007669"/>
    <property type="project" value="UniProtKB-KW"/>
</dbReference>
<dbReference type="Gene3D" id="3.10.100.10">
    <property type="entry name" value="Mannose-Binding Protein A, subunit A"/>
    <property type="match status" value="1"/>
</dbReference>
<dbReference type="PROSITE" id="PS50041">
    <property type="entry name" value="C_TYPE_LECTIN_2"/>
    <property type="match status" value="1"/>
</dbReference>
<name>A0A6P5L7B0_PHACI</name>
<evidence type="ECO:0000256" key="2">
    <source>
        <dbReference type="ARBA" id="ARBA00022734"/>
    </source>
</evidence>